<gene>
    <name evidence="4" type="ORF">ACFQ3F_02895</name>
</gene>
<comment type="similarity">
    <text evidence="1 2">Belongs to the anti-sigma-factor antagonist family.</text>
</comment>
<comment type="caution">
    <text evidence="4">The sequence shown here is derived from an EMBL/GenBank/DDBJ whole genome shotgun (WGS) entry which is preliminary data.</text>
</comment>
<dbReference type="SUPFAM" id="SSF52091">
    <property type="entry name" value="SpoIIaa-like"/>
    <property type="match status" value="1"/>
</dbReference>
<evidence type="ECO:0000256" key="1">
    <source>
        <dbReference type="ARBA" id="ARBA00009013"/>
    </source>
</evidence>
<dbReference type="PROSITE" id="PS50801">
    <property type="entry name" value="STAS"/>
    <property type="match status" value="1"/>
</dbReference>
<dbReference type="RefSeq" id="WP_367917794.1">
    <property type="nucleotide sequence ID" value="NZ_BAABAC010000005.1"/>
</dbReference>
<proteinExistence type="inferred from homology"/>
<accession>A0ABW3VW01</accession>
<reference evidence="5" key="1">
    <citation type="journal article" date="2019" name="Int. J. Syst. Evol. Microbiol.">
        <title>The Global Catalogue of Microorganisms (GCM) 10K type strain sequencing project: providing services to taxonomists for standard genome sequencing and annotation.</title>
        <authorList>
            <consortium name="The Broad Institute Genomics Platform"/>
            <consortium name="The Broad Institute Genome Sequencing Center for Infectious Disease"/>
            <person name="Wu L."/>
            <person name="Ma J."/>
        </authorList>
    </citation>
    <scope>NUCLEOTIDE SEQUENCE [LARGE SCALE GENOMIC DNA]</scope>
    <source>
        <strain evidence="5">CCUG 52478</strain>
    </source>
</reference>
<dbReference type="CDD" id="cd07043">
    <property type="entry name" value="STAS_anti-anti-sigma_factors"/>
    <property type="match status" value="1"/>
</dbReference>
<evidence type="ECO:0000313" key="4">
    <source>
        <dbReference type="EMBL" id="MFD1246727.1"/>
    </source>
</evidence>
<feature type="domain" description="STAS" evidence="3">
    <location>
        <begin position="2"/>
        <end position="110"/>
    </location>
</feature>
<evidence type="ECO:0000259" key="3">
    <source>
        <dbReference type="PROSITE" id="PS50801"/>
    </source>
</evidence>
<sequence length="110" mass="11817">MAKFTAESLDGTWVIRVAGEVDMTSTDDLLALATDCLDRGDRLRLDLGAVTFIDSSGLGILLRIRRHAADAGKLLTLAYVGPGTERLLKVTGLYPLFDIEPSPGETTAPR</sequence>
<dbReference type="InterPro" id="IPR003658">
    <property type="entry name" value="Anti-sigma_ant"/>
</dbReference>
<protein>
    <recommendedName>
        <fullName evidence="2">Anti-sigma factor antagonist</fullName>
    </recommendedName>
</protein>
<dbReference type="InterPro" id="IPR036513">
    <property type="entry name" value="STAS_dom_sf"/>
</dbReference>
<dbReference type="Pfam" id="PF13466">
    <property type="entry name" value="STAS_2"/>
    <property type="match status" value="1"/>
</dbReference>
<evidence type="ECO:0000256" key="2">
    <source>
        <dbReference type="RuleBase" id="RU003749"/>
    </source>
</evidence>
<dbReference type="Proteomes" id="UP001597229">
    <property type="component" value="Unassembled WGS sequence"/>
</dbReference>
<dbReference type="PANTHER" id="PTHR33495">
    <property type="entry name" value="ANTI-SIGMA FACTOR ANTAGONIST TM_1081-RELATED-RELATED"/>
    <property type="match status" value="1"/>
</dbReference>
<organism evidence="4 5">
    <name type="scientific">Nocardioides ginsengisoli</name>
    <dbReference type="NCBI Taxonomy" id="363868"/>
    <lineage>
        <taxon>Bacteria</taxon>
        <taxon>Bacillati</taxon>
        <taxon>Actinomycetota</taxon>
        <taxon>Actinomycetes</taxon>
        <taxon>Propionibacteriales</taxon>
        <taxon>Nocardioidaceae</taxon>
        <taxon>Nocardioides</taxon>
    </lineage>
</organism>
<name>A0ABW3VW01_9ACTN</name>
<dbReference type="InterPro" id="IPR002645">
    <property type="entry name" value="STAS_dom"/>
</dbReference>
<keyword evidence="5" id="KW-1185">Reference proteome</keyword>
<dbReference type="NCBIfam" id="TIGR00377">
    <property type="entry name" value="ant_ant_sig"/>
    <property type="match status" value="1"/>
</dbReference>
<dbReference type="Gene3D" id="3.30.750.24">
    <property type="entry name" value="STAS domain"/>
    <property type="match status" value="1"/>
</dbReference>
<evidence type="ECO:0000313" key="5">
    <source>
        <dbReference type="Proteomes" id="UP001597229"/>
    </source>
</evidence>
<dbReference type="InterPro" id="IPR058548">
    <property type="entry name" value="MlaB-like_STAS"/>
</dbReference>
<dbReference type="EMBL" id="JBHTLX010000005">
    <property type="protein sequence ID" value="MFD1246727.1"/>
    <property type="molecule type" value="Genomic_DNA"/>
</dbReference>